<dbReference type="EMBL" id="FNKY01000001">
    <property type="protein sequence ID" value="SDQ30305.1"/>
    <property type="molecule type" value="Genomic_DNA"/>
</dbReference>
<keyword evidence="3" id="KW-1185">Reference proteome</keyword>
<feature type="domain" description="Glycosyltransferase subfamily 4-like N-terminal" evidence="1">
    <location>
        <begin position="19"/>
        <end position="200"/>
    </location>
</feature>
<evidence type="ECO:0000259" key="1">
    <source>
        <dbReference type="Pfam" id="PF13579"/>
    </source>
</evidence>
<dbReference type="Gene3D" id="3.40.50.2000">
    <property type="entry name" value="Glycogen Phosphorylase B"/>
    <property type="match status" value="1"/>
</dbReference>
<evidence type="ECO:0000313" key="3">
    <source>
        <dbReference type="Proteomes" id="UP000183471"/>
    </source>
</evidence>
<gene>
    <name evidence="2" type="ORF">SAMN05216402_0275</name>
</gene>
<name>A0ABY0T637_9PROT</name>
<comment type="caution">
    <text evidence="2">The sequence shown here is derived from an EMBL/GenBank/DDBJ whole genome shotgun (WGS) entry which is preliminary data.</text>
</comment>
<evidence type="ECO:0000313" key="2">
    <source>
        <dbReference type="EMBL" id="SDQ30305.1"/>
    </source>
</evidence>
<dbReference type="Pfam" id="PF13579">
    <property type="entry name" value="Glyco_trans_4_4"/>
    <property type="match status" value="1"/>
</dbReference>
<dbReference type="SUPFAM" id="SSF53756">
    <property type="entry name" value="UDP-Glycosyltransferase/glycogen phosphorylase"/>
    <property type="match status" value="1"/>
</dbReference>
<proteinExistence type="predicted"/>
<accession>A0ABY0T637</accession>
<dbReference type="InterPro" id="IPR028098">
    <property type="entry name" value="Glyco_trans_4-like_N"/>
</dbReference>
<dbReference type="Proteomes" id="UP000183471">
    <property type="component" value="Unassembled WGS sequence"/>
</dbReference>
<sequence length="412" mass="46525">MIAFHFPPMRGSSGILRTLKFSRYLPEFDWEPIILTAHPRTYANTSNDQVAEISDRVTVYRAFGFDTSRHLSFMRRYPGLLALPDRWVSWSLGAIPMGLYLIRKYRPDVIWSTYPIATAHLIGLTLSRLTGLPWVADFRDPMTDVDYPPDRLTRQMYQWIEKKSVTYCTKAVLTTPGAVDDYKERFPQTPASRFHLIENGYDEESFAAAEANRIKEQKKNARLVLIHSGIIYPSERDPTQLFEALAVLTQQELISHTSLHVILRATAHDEYLLQLIDQYKIGDIVSLAPPISYREALSEMLAADGLLILQASNCNNQIPAKLYEYLRARRPILALTDPVGNTAAALISVGVDTMAPLDSRNDIMRELLRFLALIKGNEAPIASMENALAGSRRSRTKELSNLLESVAQRAGS</sequence>
<organism evidence="2 3">
    <name type="scientific">Nitrosospira multiformis</name>
    <dbReference type="NCBI Taxonomy" id="1231"/>
    <lineage>
        <taxon>Bacteria</taxon>
        <taxon>Pseudomonadati</taxon>
        <taxon>Pseudomonadota</taxon>
        <taxon>Betaproteobacteria</taxon>
        <taxon>Nitrosomonadales</taxon>
        <taxon>Nitrosomonadaceae</taxon>
        <taxon>Nitrosospira</taxon>
    </lineage>
</organism>
<protein>
    <submittedName>
        <fullName evidence="2">Glycosyl transferase 4-like domain-containing protein</fullName>
    </submittedName>
</protein>
<reference evidence="2 3" key="1">
    <citation type="submission" date="2016-10" db="EMBL/GenBank/DDBJ databases">
        <authorList>
            <person name="Varghese N."/>
            <person name="Submissions S."/>
        </authorList>
    </citation>
    <scope>NUCLEOTIDE SEQUENCE [LARGE SCALE GENOMIC DNA]</scope>
    <source>
        <strain evidence="2 3">Nl1</strain>
    </source>
</reference>